<gene>
    <name evidence="10" type="ORF">PPERSA_10849</name>
</gene>
<keyword evidence="4" id="KW-0547">Nucleotide-binding</keyword>
<keyword evidence="5" id="KW-0378">Hydrolase</keyword>
<evidence type="ECO:0000256" key="5">
    <source>
        <dbReference type="ARBA" id="ARBA00022801"/>
    </source>
</evidence>
<organism evidence="10 11">
    <name type="scientific">Pseudocohnilembus persalinus</name>
    <name type="common">Ciliate</name>
    <dbReference type="NCBI Taxonomy" id="266149"/>
    <lineage>
        <taxon>Eukaryota</taxon>
        <taxon>Sar</taxon>
        <taxon>Alveolata</taxon>
        <taxon>Ciliophora</taxon>
        <taxon>Intramacronucleata</taxon>
        <taxon>Oligohymenophorea</taxon>
        <taxon>Scuticociliatia</taxon>
        <taxon>Philasterida</taxon>
        <taxon>Pseudocohnilembidae</taxon>
        <taxon>Pseudocohnilembus</taxon>
    </lineage>
</organism>
<comment type="subcellular location">
    <subcellularLocation>
        <location evidence="1">Cytoplasm</location>
        <location evidence="1">Cytoskeleton</location>
    </subcellularLocation>
</comment>
<evidence type="ECO:0000256" key="4">
    <source>
        <dbReference type="ARBA" id="ARBA00022741"/>
    </source>
</evidence>
<evidence type="ECO:0000256" key="2">
    <source>
        <dbReference type="ARBA" id="ARBA00006752"/>
    </source>
</evidence>
<comment type="catalytic activity">
    <reaction evidence="8">
        <text>ATP + H2O = ADP + phosphate + H(+)</text>
        <dbReference type="Rhea" id="RHEA:13065"/>
        <dbReference type="ChEBI" id="CHEBI:15377"/>
        <dbReference type="ChEBI" id="CHEBI:15378"/>
        <dbReference type="ChEBI" id="CHEBI:30616"/>
        <dbReference type="ChEBI" id="CHEBI:43474"/>
        <dbReference type="ChEBI" id="CHEBI:456216"/>
    </reaction>
</comment>
<sequence>MADDIVPAIVIDNGSGFCKAGIAGDDAPRSQVPTVIGRPKQPGLMVGMDQKDTYVGNEVESKHEVLNLSYPIDNGEIQNWDDMEKIWDHIFHHELHVNPEDHPVLLTEAPNNKKKNREQMIKLMFEKYNVNSFFLATQQVLALFATGNTTGIVVDSGYASTHTVPIYEGFALSHAIQKTPLAGRDLTDYLIKLYEEGGSKGDDPQQRRKFSTMPEANWVNANDTKEKKCYIVSDYESEIKQQEGGGKEDVLHVLPDGNKIYMGTELFKCPEALFTPLKLGKDYQGIHESTFQSIMKCEVDIRKDLYGNIVLAGGTTMFKGLKDRLKKEVAALAPSTMLIDVKDPPERKYNIRILK</sequence>
<dbReference type="OrthoDB" id="299055at2759"/>
<dbReference type="SUPFAM" id="SSF53067">
    <property type="entry name" value="Actin-like ATPase domain"/>
    <property type="match status" value="2"/>
</dbReference>
<comment type="similarity">
    <text evidence="2 9">Belongs to the actin family.</text>
</comment>
<proteinExistence type="inferred from homology"/>
<dbReference type="Gene3D" id="3.30.420.40">
    <property type="match status" value="2"/>
</dbReference>
<evidence type="ECO:0000256" key="3">
    <source>
        <dbReference type="ARBA" id="ARBA00022490"/>
    </source>
</evidence>
<evidence type="ECO:0000313" key="10">
    <source>
        <dbReference type="EMBL" id="KRX00350.1"/>
    </source>
</evidence>
<dbReference type="PRINTS" id="PR00190">
    <property type="entry name" value="ACTIN"/>
</dbReference>
<evidence type="ECO:0008006" key="12">
    <source>
        <dbReference type="Google" id="ProtNLM"/>
    </source>
</evidence>
<dbReference type="InParanoid" id="A0A0V0QDS0"/>
<protein>
    <recommendedName>
        <fullName evidence="12">Actin family</fullName>
    </recommendedName>
</protein>
<dbReference type="SMART" id="SM00268">
    <property type="entry name" value="ACTIN"/>
    <property type="match status" value="1"/>
</dbReference>
<name>A0A0V0QDS0_PSEPJ</name>
<dbReference type="InterPro" id="IPR043129">
    <property type="entry name" value="ATPase_NBD"/>
</dbReference>
<evidence type="ECO:0000256" key="9">
    <source>
        <dbReference type="RuleBase" id="RU000487"/>
    </source>
</evidence>
<keyword evidence="6" id="KW-0067">ATP-binding</keyword>
<dbReference type="Proteomes" id="UP000054937">
    <property type="component" value="Unassembled WGS sequence"/>
</dbReference>
<evidence type="ECO:0000256" key="7">
    <source>
        <dbReference type="ARBA" id="ARBA00023212"/>
    </source>
</evidence>
<dbReference type="GO" id="GO:0005524">
    <property type="term" value="F:ATP binding"/>
    <property type="evidence" value="ECO:0007669"/>
    <property type="project" value="UniProtKB-KW"/>
</dbReference>
<keyword evidence="7" id="KW-0206">Cytoskeleton</keyword>
<dbReference type="GO" id="GO:0016787">
    <property type="term" value="F:hydrolase activity"/>
    <property type="evidence" value="ECO:0007669"/>
    <property type="project" value="UniProtKB-KW"/>
</dbReference>
<evidence type="ECO:0000256" key="6">
    <source>
        <dbReference type="ARBA" id="ARBA00022840"/>
    </source>
</evidence>
<keyword evidence="3" id="KW-0963">Cytoplasm</keyword>
<dbReference type="PANTHER" id="PTHR11937">
    <property type="entry name" value="ACTIN"/>
    <property type="match status" value="1"/>
</dbReference>
<keyword evidence="11" id="KW-1185">Reference proteome</keyword>
<comment type="caution">
    <text evidence="10">The sequence shown here is derived from an EMBL/GenBank/DDBJ whole genome shotgun (WGS) entry which is preliminary data.</text>
</comment>
<evidence type="ECO:0000256" key="1">
    <source>
        <dbReference type="ARBA" id="ARBA00004245"/>
    </source>
</evidence>
<dbReference type="Gene3D" id="3.90.640.10">
    <property type="entry name" value="Actin, Chain A, domain 4"/>
    <property type="match status" value="1"/>
</dbReference>
<evidence type="ECO:0000313" key="11">
    <source>
        <dbReference type="Proteomes" id="UP000054937"/>
    </source>
</evidence>
<reference evidence="10 11" key="1">
    <citation type="journal article" date="2015" name="Sci. Rep.">
        <title>Genome of the facultative scuticociliatosis pathogen Pseudocohnilembus persalinus provides insight into its virulence through horizontal gene transfer.</title>
        <authorList>
            <person name="Xiong J."/>
            <person name="Wang G."/>
            <person name="Cheng J."/>
            <person name="Tian M."/>
            <person name="Pan X."/>
            <person name="Warren A."/>
            <person name="Jiang C."/>
            <person name="Yuan D."/>
            <person name="Miao W."/>
        </authorList>
    </citation>
    <scope>NUCLEOTIDE SEQUENCE [LARGE SCALE GENOMIC DNA]</scope>
    <source>
        <strain evidence="10">36N120E</strain>
    </source>
</reference>
<dbReference type="OMA" id="HIFHHEL"/>
<dbReference type="FunFam" id="3.30.420.40:FF:000148">
    <property type="entry name" value="Actin, alpha skeletal muscle"/>
    <property type="match status" value="1"/>
</dbReference>
<dbReference type="InterPro" id="IPR004000">
    <property type="entry name" value="Actin"/>
</dbReference>
<evidence type="ECO:0000256" key="8">
    <source>
        <dbReference type="ARBA" id="ARBA00049360"/>
    </source>
</evidence>
<accession>A0A0V0QDS0</accession>
<dbReference type="Pfam" id="PF00022">
    <property type="entry name" value="Actin"/>
    <property type="match status" value="1"/>
</dbReference>
<dbReference type="FunFam" id="3.30.420.40:FF:000218">
    <property type="entry name" value="actin, alpha sarcomeric/skeletal-like"/>
    <property type="match status" value="1"/>
</dbReference>
<dbReference type="AlphaFoldDB" id="A0A0V0QDS0"/>
<dbReference type="EMBL" id="LDAU01000194">
    <property type="protein sequence ID" value="KRX00350.1"/>
    <property type="molecule type" value="Genomic_DNA"/>
</dbReference>
<dbReference type="GO" id="GO:0005856">
    <property type="term" value="C:cytoskeleton"/>
    <property type="evidence" value="ECO:0007669"/>
    <property type="project" value="UniProtKB-SubCell"/>
</dbReference>